<keyword evidence="2" id="KW-1185">Reference proteome</keyword>
<name>A0ABW8HRE8_9BACL</name>
<reference evidence="1 2" key="1">
    <citation type="submission" date="2024-11" db="EMBL/GenBank/DDBJ databases">
        <title>Identification and Characterization of a Novel Fosfomycin Bacillithiol Transferase FosB8 in Paenibacillus illinoisensis.</title>
        <authorList>
            <person name="Lu W."/>
        </authorList>
    </citation>
    <scope>NUCLEOTIDE SEQUENCE [LARGE SCALE GENOMIC DNA]</scope>
    <source>
        <strain evidence="1 2">WP77</strain>
    </source>
</reference>
<dbReference type="RefSeq" id="WP_402873555.1">
    <property type="nucleotide sequence ID" value="NZ_JBIYSL010000002.1"/>
</dbReference>
<organism evidence="1 2">
    <name type="scientific">Paenibacillus illinoisensis</name>
    <dbReference type="NCBI Taxonomy" id="59845"/>
    <lineage>
        <taxon>Bacteria</taxon>
        <taxon>Bacillati</taxon>
        <taxon>Bacillota</taxon>
        <taxon>Bacilli</taxon>
        <taxon>Bacillales</taxon>
        <taxon>Paenibacillaceae</taxon>
        <taxon>Paenibacillus</taxon>
    </lineage>
</organism>
<proteinExistence type="predicted"/>
<gene>
    <name evidence="1" type="ORF">ACINKY_08405</name>
</gene>
<protein>
    <submittedName>
        <fullName evidence="1">Uncharacterized protein</fullName>
    </submittedName>
</protein>
<dbReference type="Proteomes" id="UP001618531">
    <property type="component" value="Unassembled WGS sequence"/>
</dbReference>
<comment type="caution">
    <text evidence="1">The sequence shown here is derived from an EMBL/GenBank/DDBJ whole genome shotgun (WGS) entry which is preliminary data.</text>
</comment>
<evidence type="ECO:0000313" key="2">
    <source>
        <dbReference type="Proteomes" id="UP001618531"/>
    </source>
</evidence>
<evidence type="ECO:0000313" key="1">
    <source>
        <dbReference type="EMBL" id="MFK0522222.1"/>
    </source>
</evidence>
<sequence>MGTDIWFYVEKRHYPREFQWTDGRLIEIPKSEEELNNKACWISADRWNVNPNHYLYPEEKTSQLIPSDPGEFYSGSRNYDLFGILSNTRNDHDLKFISSPRGLPSDLSPELHEFAMENKDDFYDHSWLLLEEILQFNWDERFYCDSYMEYRNVKQTCYDFIFETIPKLSALGDAKDVRVIFWFG</sequence>
<dbReference type="EMBL" id="JBIYSL010000002">
    <property type="protein sequence ID" value="MFK0522222.1"/>
    <property type="molecule type" value="Genomic_DNA"/>
</dbReference>
<accession>A0ABW8HRE8</accession>